<dbReference type="Proteomes" id="UP000652761">
    <property type="component" value="Unassembled WGS sequence"/>
</dbReference>
<name>A0A843U0C9_COLES</name>
<gene>
    <name evidence="2" type="ORF">Taro_006316</name>
</gene>
<protein>
    <submittedName>
        <fullName evidence="2">Uncharacterized protein</fullName>
    </submittedName>
</protein>
<comment type="caution">
    <text evidence="2">The sequence shown here is derived from an EMBL/GenBank/DDBJ whole genome shotgun (WGS) entry which is preliminary data.</text>
</comment>
<evidence type="ECO:0000313" key="3">
    <source>
        <dbReference type="Proteomes" id="UP000652761"/>
    </source>
</evidence>
<feature type="non-terminal residue" evidence="2">
    <location>
        <position position="1"/>
    </location>
</feature>
<evidence type="ECO:0000313" key="2">
    <source>
        <dbReference type="EMBL" id="MQL73949.1"/>
    </source>
</evidence>
<organism evidence="2 3">
    <name type="scientific">Colocasia esculenta</name>
    <name type="common">Wild taro</name>
    <name type="synonym">Arum esculentum</name>
    <dbReference type="NCBI Taxonomy" id="4460"/>
    <lineage>
        <taxon>Eukaryota</taxon>
        <taxon>Viridiplantae</taxon>
        <taxon>Streptophyta</taxon>
        <taxon>Embryophyta</taxon>
        <taxon>Tracheophyta</taxon>
        <taxon>Spermatophyta</taxon>
        <taxon>Magnoliopsida</taxon>
        <taxon>Liliopsida</taxon>
        <taxon>Araceae</taxon>
        <taxon>Aroideae</taxon>
        <taxon>Colocasieae</taxon>
        <taxon>Colocasia</taxon>
    </lineage>
</organism>
<dbReference type="AlphaFoldDB" id="A0A843U0C9"/>
<proteinExistence type="predicted"/>
<reference evidence="2" key="1">
    <citation type="submission" date="2017-07" db="EMBL/GenBank/DDBJ databases">
        <title>Taro Niue Genome Assembly and Annotation.</title>
        <authorList>
            <person name="Atibalentja N."/>
            <person name="Keating K."/>
            <person name="Fields C.J."/>
        </authorList>
    </citation>
    <scope>NUCLEOTIDE SEQUENCE</scope>
    <source>
        <strain evidence="2">Niue_2</strain>
        <tissue evidence="2">Leaf</tissue>
    </source>
</reference>
<feature type="region of interest" description="Disordered" evidence="1">
    <location>
        <begin position="33"/>
        <end position="59"/>
    </location>
</feature>
<evidence type="ECO:0000256" key="1">
    <source>
        <dbReference type="SAM" id="MobiDB-lite"/>
    </source>
</evidence>
<keyword evidence="3" id="KW-1185">Reference proteome</keyword>
<sequence length="407" mass="43722">MLFINHMCRERSLLLSFCPLSHCLNSPTFDGTPSPDMTGLPQASPPEPGYVPGEASAGGDTAHRAVLTPSLQEIHSLLVSGPGDELPSFSDFAPGLLEGGTLPRALHCAMAVTSPAVLPVRSPQEEGEVLERTVGEDDGMDFCPSVEFFSLLALVSTGAKGNISLNACGAEIVAEMMEMGPSVAVFSSAATPARGEDAPCGAMTAPLLSEPREFLAAAGGNAPSPPFVAASPVGPAPFPSHGVLWPSEPQSIQMADTGGVLETLMRLARSAMEESSPPCLKRVRGFLYRNTRAYHLMGFPRDPWMAAVDAVWDEVKQRCQEVTRLKIQELSAEVTLEEQRFEALRSQRGGVLSRVETLKAGCAQCHADIIGFQRTIEERKEPTTQLLSTFSLPQQIKMLEKLYFIDI</sequence>
<dbReference type="EMBL" id="NMUH01000185">
    <property type="protein sequence ID" value="MQL73949.1"/>
    <property type="molecule type" value="Genomic_DNA"/>
</dbReference>
<accession>A0A843U0C9</accession>